<sequence>IAKILKKMKDGAPMPQEIVEIDEETESDEGIVVRVQTIADRVKMYKSQKVEIPRNTGTGKKELKKKRKASYWGKNIEKEAGDNFK</sequence>
<feature type="non-terminal residue" evidence="1">
    <location>
        <position position="1"/>
    </location>
</feature>
<organism evidence="1 2">
    <name type="scientific">Trifolium medium</name>
    <dbReference type="NCBI Taxonomy" id="97028"/>
    <lineage>
        <taxon>Eukaryota</taxon>
        <taxon>Viridiplantae</taxon>
        <taxon>Streptophyta</taxon>
        <taxon>Embryophyta</taxon>
        <taxon>Tracheophyta</taxon>
        <taxon>Spermatophyta</taxon>
        <taxon>Magnoliopsida</taxon>
        <taxon>eudicotyledons</taxon>
        <taxon>Gunneridae</taxon>
        <taxon>Pentapetalae</taxon>
        <taxon>rosids</taxon>
        <taxon>fabids</taxon>
        <taxon>Fabales</taxon>
        <taxon>Fabaceae</taxon>
        <taxon>Papilionoideae</taxon>
        <taxon>50 kb inversion clade</taxon>
        <taxon>NPAAA clade</taxon>
        <taxon>Hologalegina</taxon>
        <taxon>IRL clade</taxon>
        <taxon>Trifolieae</taxon>
        <taxon>Trifolium</taxon>
    </lineage>
</organism>
<dbReference type="AlphaFoldDB" id="A0A392SUV1"/>
<dbReference type="Proteomes" id="UP000265520">
    <property type="component" value="Unassembled WGS sequence"/>
</dbReference>
<keyword evidence="2" id="KW-1185">Reference proteome</keyword>
<protein>
    <submittedName>
        <fullName evidence="1">Uncharacterized protein</fullName>
    </submittedName>
</protein>
<accession>A0A392SUV1</accession>
<name>A0A392SUV1_9FABA</name>
<dbReference type="EMBL" id="LXQA010440549">
    <property type="protein sequence ID" value="MCI52004.1"/>
    <property type="molecule type" value="Genomic_DNA"/>
</dbReference>
<reference evidence="1 2" key="1">
    <citation type="journal article" date="2018" name="Front. Plant Sci.">
        <title>Red Clover (Trifolium pratense) and Zigzag Clover (T. medium) - A Picture of Genomic Similarities and Differences.</title>
        <authorList>
            <person name="Dluhosova J."/>
            <person name="Istvanek J."/>
            <person name="Nedelnik J."/>
            <person name="Repkova J."/>
        </authorList>
    </citation>
    <scope>NUCLEOTIDE SEQUENCE [LARGE SCALE GENOMIC DNA]</scope>
    <source>
        <strain evidence="2">cv. 10/8</strain>
        <tissue evidence="1">Leaf</tissue>
    </source>
</reference>
<evidence type="ECO:0000313" key="2">
    <source>
        <dbReference type="Proteomes" id="UP000265520"/>
    </source>
</evidence>
<proteinExistence type="predicted"/>
<comment type="caution">
    <text evidence="1">The sequence shown here is derived from an EMBL/GenBank/DDBJ whole genome shotgun (WGS) entry which is preliminary data.</text>
</comment>
<evidence type="ECO:0000313" key="1">
    <source>
        <dbReference type="EMBL" id="MCI52004.1"/>
    </source>
</evidence>